<comment type="caution">
    <text evidence="3">The sequence shown here is derived from an EMBL/GenBank/DDBJ whole genome shotgun (WGS) entry which is preliminary data.</text>
</comment>
<evidence type="ECO:0000256" key="2">
    <source>
        <dbReference type="SAM" id="SignalP"/>
    </source>
</evidence>
<evidence type="ECO:0008006" key="5">
    <source>
        <dbReference type="Google" id="ProtNLM"/>
    </source>
</evidence>
<accession>A0A4Y8RSG6</accession>
<protein>
    <recommendedName>
        <fullName evidence="5">Lipocalin-like domain-containing protein</fullName>
    </recommendedName>
</protein>
<sequence length="141" mass="15145">MDRTRPLTIAGVTLTALLATASASIAAELDCTAFMTGKWVGTGEGPGGSPYELDNTYTFKADGSFETVNRFRSPGKDWSEQAVTGEWTAEPDKDQPDGCAVSMTSTYESDGMSSSSSSVATYVRIDDKTLSTMDFVMHRQD</sequence>
<dbReference type="Proteomes" id="UP000298179">
    <property type="component" value="Unassembled WGS sequence"/>
</dbReference>
<dbReference type="AlphaFoldDB" id="A0A4Y8RSG6"/>
<evidence type="ECO:0000313" key="3">
    <source>
        <dbReference type="EMBL" id="TFF27176.1"/>
    </source>
</evidence>
<keyword evidence="2" id="KW-0732">Signal</keyword>
<evidence type="ECO:0000313" key="4">
    <source>
        <dbReference type="Proteomes" id="UP000298179"/>
    </source>
</evidence>
<feature type="chain" id="PRO_5021317298" description="Lipocalin-like domain-containing protein" evidence="2">
    <location>
        <begin position="27"/>
        <end position="141"/>
    </location>
</feature>
<dbReference type="EMBL" id="SOZD01000001">
    <property type="protein sequence ID" value="TFF27176.1"/>
    <property type="molecule type" value="Genomic_DNA"/>
</dbReference>
<name>A0A4Y8RSG6_9HYPH</name>
<gene>
    <name evidence="3" type="ORF">E3C22_01470</name>
</gene>
<feature type="signal peptide" evidence="2">
    <location>
        <begin position="1"/>
        <end position="26"/>
    </location>
</feature>
<feature type="region of interest" description="Disordered" evidence="1">
    <location>
        <begin position="86"/>
        <end position="119"/>
    </location>
</feature>
<proteinExistence type="predicted"/>
<reference evidence="3 4" key="1">
    <citation type="submission" date="2019-03" db="EMBL/GenBank/DDBJ databases">
        <title>Jiella endophytica sp. nov., a novel endophytic bacterium isolated from root of Ficus microcarpa Linn. f.</title>
        <authorList>
            <person name="Tuo L."/>
        </authorList>
    </citation>
    <scope>NUCLEOTIDE SEQUENCE [LARGE SCALE GENOMIC DNA]</scope>
    <source>
        <strain evidence="3 4">CBS5Q-3</strain>
    </source>
</reference>
<feature type="compositionally biased region" description="Polar residues" evidence="1">
    <location>
        <begin position="102"/>
        <end position="112"/>
    </location>
</feature>
<evidence type="ECO:0000256" key="1">
    <source>
        <dbReference type="SAM" id="MobiDB-lite"/>
    </source>
</evidence>
<keyword evidence="4" id="KW-1185">Reference proteome</keyword>
<dbReference type="RefSeq" id="WP_134759535.1">
    <property type="nucleotide sequence ID" value="NZ_SOZD01000001.1"/>
</dbReference>
<organism evidence="3 4">
    <name type="scientific">Jiella endophytica</name>
    <dbReference type="NCBI Taxonomy" id="2558362"/>
    <lineage>
        <taxon>Bacteria</taxon>
        <taxon>Pseudomonadati</taxon>
        <taxon>Pseudomonadota</taxon>
        <taxon>Alphaproteobacteria</taxon>
        <taxon>Hyphomicrobiales</taxon>
        <taxon>Aurantimonadaceae</taxon>
        <taxon>Jiella</taxon>
    </lineage>
</organism>